<feature type="transmembrane region" description="Helical" evidence="9">
    <location>
        <begin position="215"/>
        <end position="233"/>
    </location>
</feature>
<dbReference type="InterPro" id="IPR039421">
    <property type="entry name" value="Type_1_exporter"/>
</dbReference>
<feature type="transmembrane region" description="Helical" evidence="9">
    <location>
        <begin position="98"/>
        <end position="122"/>
    </location>
</feature>
<dbReference type="Gene3D" id="1.20.1560.10">
    <property type="entry name" value="ABC transporter type 1, transmembrane domain"/>
    <property type="match status" value="1"/>
</dbReference>
<feature type="transmembrane region" description="Helical" evidence="9">
    <location>
        <begin position="134"/>
        <end position="154"/>
    </location>
</feature>
<dbReference type="PROSITE" id="PS50929">
    <property type="entry name" value="ABC_TM1F"/>
    <property type="match status" value="1"/>
</dbReference>
<keyword evidence="4" id="KW-0547">Nucleotide-binding</keyword>
<feature type="domain" description="ABC transporter" evidence="10">
    <location>
        <begin position="426"/>
        <end position="641"/>
    </location>
</feature>
<dbReference type="GO" id="GO:0034040">
    <property type="term" value="F:ATPase-coupled lipid transmembrane transporter activity"/>
    <property type="evidence" value="ECO:0007669"/>
    <property type="project" value="TreeGrafter"/>
</dbReference>
<dbReference type="GO" id="GO:0005524">
    <property type="term" value="F:ATP binding"/>
    <property type="evidence" value="ECO:0007669"/>
    <property type="project" value="UniProtKB-KW"/>
</dbReference>
<dbReference type="Pfam" id="PF00664">
    <property type="entry name" value="ABC_membrane"/>
    <property type="match status" value="1"/>
</dbReference>
<keyword evidence="5 12" id="KW-0067">ATP-binding</keyword>
<feature type="domain" description="ABC transmembrane type-1" evidence="11">
    <location>
        <begin position="98"/>
        <end position="388"/>
    </location>
</feature>
<proteinExistence type="inferred from homology"/>
<dbReference type="Pfam" id="PF00005">
    <property type="entry name" value="ABC_tran"/>
    <property type="match status" value="1"/>
</dbReference>
<reference evidence="12 13" key="1">
    <citation type="submission" date="2020-08" db="EMBL/GenBank/DDBJ databases">
        <title>Genomic Encyclopedia of Type Strains, Phase IV (KMG-IV): sequencing the most valuable type-strain genomes for metagenomic binning, comparative biology and taxonomic classification.</title>
        <authorList>
            <person name="Goeker M."/>
        </authorList>
    </citation>
    <scope>NUCLEOTIDE SEQUENCE [LARGE SCALE GENOMIC DNA]</scope>
    <source>
        <strain evidence="12 13">DSM 103737</strain>
    </source>
</reference>
<gene>
    <name evidence="12" type="ORF">GGR16_005227</name>
</gene>
<evidence type="ECO:0000256" key="1">
    <source>
        <dbReference type="ARBA" id="ARBA00004651"/>
    </source>
</evidence>
<dbReference type="InterPro" id="IPR011527">
    <property type="entry name" value="ABC1_TM_dom"/>
</dbReference>
<evidence type="ECO:0000256" key="2">
    <source>
        <dbReference type="ARBA" id="ARBA00005417"/>
    </source>
</evidence>
<feature type="region of interest" description="Disordered" evidence="8">
    <location>
        <begin position="58"/>
        <end position="93"/>
    </location>
</feature>
<keyword evidence="13" id="KW-1185">Reference proteome</keyword>
<dbReference type="AlphaFoldDB" id="A0A840C806"/>
<evidence type="ECO:0000256" key="5">
    <source>
        <dbReference type="ARBA" id="ARBA00022840"/>
    </source>
</evidence>
<dbReference type="SUPFAM" id="SSF52540">
    <property type="entry name" value="P-loop containing nucleoside triphosphate hydrolases"/>
    <property type="match status" value="1"/>
</dbReference>
<dbReference type="CDD" id="cd18584">
    <property type="entry name" value="ABC_6TM_AarD_CydD"/>
    <property type="match status" value="1"/>
</dbReference>
<comment type="subcellular location">
    <subcellularLocation>
        <location evidence="1">Cell membrane</location>
        <topology evidence="1">Multi-pass membrane protein</topology>
    </subcellularLocation>
</comment>
<comment type="caution">
    <text evidence="12">The sequence shown here is derived from an EMBL/GenBank/DDBJ whole genome shotgun (WGS) entry which is preliminary data.</text>
</comment>
<dbReference type="PROSITE" id="PS50893">
    <property type="entry name" value="ABC_TRANSPORTER_2"/>
    <property type="match status" value="1"/>
</dbReference>
<evidence type="ECO:0000256" key="7">
    <source>
        <dbReference type="ARBA" id="ARBA00023136"/>
    </source>
</evidence>
<dbReference type="GO" id="GO:0042883">
    <property type="term" value="P:cysteine transport"/>
    <property type="evidence" value="ECO:0007669"/>
    <property type="project" value="InterPro"/>
</dbReference>
<dbReference type="PROSITE" id="PS00211">
    <property type="entry name" value="ABC_TRANSPORTER_1"/>
    <property type="match status" value="1"/>
</dbReference>
<feature type="transmembrane region" description="Helical" evidence="9">
    <location>
        <begin position="317"/>
        <end position="345"/>
    </location>
</feature>
<evidence type="ECO:0000256" key="3">
    <source>
        <dbReference type="ARBA" id="ARBA00022692"/>
    </source>
</evidence>
<evidence type="ECO:0000259" key="10">
    <source>
        <dbReference type="PROSITE" id="PS50893"/>
    </source>
</evidence>
<dbReference type="EMBL" id="JACIEN010000013">
    <property type="protein sequence ID" value="MBB4020162.1"/>
    <property type="molecule type" value="Genomic_DNA"/>
</dbReference>
<sequence length="641" mass="66565">MVRRCQAARNRPPRNASEPRFQSDEASGDQGQDRLHRPQEAALRGDVIVIGAGTINMRSGSGTPPAASCPSASARTGSTSLADEGLSDDRPKRSARTLLGPALQVAASLLWIPQAALISLSVGDIAAGGDIDAVLINAGGVLALGIVRAVVDALGGRVAYRQARALLSHHRRDALATLAARSPLDAGRPGSGLAASTLGEQAEAIVPYLARFQPARLRASIVPLAILGCVFVWSWVAALVLLIAAPLIPIFMALIGWRAKAASEAQLVELGGMNAFLLDRLRGLATIRSLDAVDLTANRLRTDAESLRTRTMAVLRIAFLSSAVLELFAALGVAMVAVYVGFHLLGQLPFGAWGSKLSLSEGLFILLLAPAFFEPLRDLSAVWHDRAAGEAALEALQRLAQKGERLPGAADGASADKPSSLAPLSVRVENLRFRHAGQRAPVFDGFGLTVAAGEHVALLGPSGTGKSTLLALLAGLSLPESGRIVIAGETLTDRNASLLRRRIAWIGQTPHVFAGTLAGNVSLGRSDVGRAAIQSALQSVGLEEVAARRGAVPVGENGVGLSGGEASRLALARVAVAPQTGLVLVDEPTAHLDTRTAAAIADALIALARGRTLIVATHDPVLAARMDRIVRLAPSPLEDAA</sequence>
<comment type="similarity">
    <text evidence="2">Belongs to the ABC transporter superfamily.</text>
</comment>
<dbReference type="PANTHER" id="PTHR24221">
    <property type="entry name" value="ATP-BINDING CASSETTE SUB-FAMILY B"/>
    <property type="match status" value="1"/>
</dbReference>
<dbReference type="PANTHER" id="PTHR24221:SF261">
    <property type="entry name" value="GLUTATHIONE_L-CYSTEINE TRANSPORT SYSTEM ATP-BINDING_PERMEASE PROTEIN CYDD"/>
    <property type="match status" value="1"/>
</dbReference>
<dbReference type="GO" id="GO:0016887">
    <property type="term" value="F:ATP hydrolysis activity"/>
    <property type="evidence" value="ECO:0007669"/>
    <property type="project" value="InterPro"/>
</dbReference>
<dbReference type="SMART" id="SM00382">
    <property type="entry name" value="AAA"/>
    <property type="match status" value="1"/>
</dbReference>
<evidence type="ECO:0000256" key="8">
    <source>
        <dbReference type="SAM" id="MobiDB-lite"/>
    </source>
</evidence>
<keyword evidence="6 9" id="KW-1133">Transmembrane helix</keyword>
<dbReference type="InterPro" id="IPR003439">
    <property type="entry name" value="ABC_transporter-like_ATP-bd"/>
</dbReference>
<evidence type="ECO:0000313" key="12">
    <source>
        <dbReference type="EMBL" id="MBB4020162.1"/>
    </source>
</evidence>
<evidence type="ECO:0000259" key="11">
    <source>
        <dbReference type="PROSITE" id="PS50929"/>
    </source>
</evidence>
<feature type="region of interest" description="Disordered" evidence="8">
    <location>
        <begin position="1"/>
        <end position="35"/>
    </location>
</feature>
<evidence type="ECO:0000256" key="9">
    <source>
        <dbReference type="SAM" id="Phobius"/>
    </source>
</evidence>
<protein>
    <submittedName>
        <fullName evidence="12">ATP-binding cassette subfamily C protein CydD</fullName>
    </submittedName>
</protein>
<organism evidence="12 13">
    <name type="scientific">Chelatococcus caeni</name>
    <dbReference type="NCBI Taxonomy" id="1348468"/>
    <lineage>
        <taxon>Bacteria</taxon>
        <taxon>Pseudomonadati</taxon>
        <taxon>Pseudomonadota</taxon>
        <taxon>Alphaproteobacteria</taxon>
        <taxon>Hyphomicrobiales</taxon>
        <taxon>Chelatococcaceae</taxon>
        <taxon>Chelatococcus</taxon>
    </lineage>
</organism>
<dbReference type="InterPro" id="IPR036640">
    <property type="entry name" value="ABC1_TM_sf"/>
</dbReference>
<dbReference type="NCBIfam" id="TIGR02857">
    <property type="entry name" value="CydD"/>
    <property type="match status" value="1"/>
</dbReference>
<dbReference type="InterPro" id="IPR014216">
    <property type="entry name" value="ABC_transptr_CydD"/>
</dbReference>
<evidence type="ECO:0000313" key="13">
    <source>
        <dbReference type="Proteomes" id="UP000577362"/>
    </source>
</evidence>
<dbReference type="SUPFAM" id="SSF90123">
    <property type="entry name" value="ABC transporter transmembrane region"/>
    <property type="match status" value="1"/>
</dbReference>
<keyword evidence="3 9" id="KW-0812">Transmembrane</keyword>
<feature type="compositionally biased region" description="Low complexity" evidence="8">
    <location>
        <begin position="59"/>
        <end position="74"/>
    </location>
</feature>
<evidence type="ECO:0000256" key="6">
    <source>
        <dbReference type="ARBA" id="ARBA00022989"/>
    </source>
</evidence>
<dbReference type="GO" id="GO:0140359">
    <property type="term" value="F:ABC-type transporter activity"/>
    <property type="evidence" value="ECO:0007669"/>
    <property type="project" value="InterPro"/>
</dbReference>
<dbReference type="Gene3D" id="3.40.50.300">
    <property type="entry name" value="P-loop containing nucleotide triphosphate hydrolases"/>
    <property type="match status" value="1"/>
</dbReference>
<dbReference type="GO" id="GO:0005886">
    <property type="term" value="C:plasma membrane"/>
    <property type="evidence" value="ECO:0007669"/>
    <property type="project" value="UniProtKB-SubCell"/>
</dbReference>
<dbReference type="InterPro" id="IPR027417">
    <property type="entry name" value="P-loop_NTPase"/>
</dbReference>
<evidence type="ECO:0000256" key="4">
    <source>
        <dbReference type="ARBA" id="ARBA00022741"/>
    </source>
</evidence>
<keyword evidence="7 9" id="KW-0472">Membrane</keyword>
<dbReference type="InterPro" id="IPR017871">
    <property type="entry name" value="ABC_transporter-like_CS"/>
</dbReference>
<accession>A0A840C806</accession>
<feature type="transmembrane region" description="Helical" evidence="9">
    <location>
        <begin position="239"/>
        <end position="257"/>
    </location>
</feature>
<name>A0A840C806_9HYPH</name>
<dbReference type="Proteomes" id="UP000577362">
    <property type="component" value="Unassembled WGS sequence"/>
</dbReference>
<dbReference type="InterPro" id="IPR003593">
    <property type="entry name" value="AAA+_ATPase"/>
</dbReference>